<dbReference type="EMBL" id="LAZR01030266">
    <property type="protein sequence ID" value="KKL57141.1"/>
    <property type="molecule type" value="Genomic_DNA"/>
</dbReference>
<accession>A0A0F9DTQ9</accession>
<comment type="caution">
    <text evidence="1">The sequence shown here is derived from an EMBL/GenBank/DDBJ whole genome shotgun (WGS) entry which is preliminary data.</text>
</comment>
<gene>
    <name evidence="1" type="ORF">LCGC14_2238340</name>
</gene>
<dbReference type="AlphaFoldDB" id="A0A0F9DTQ9"/>
<protein>
    <submittedName>
        <fullName evidence="1">Uncharacterized protein</fullName>
    </submittedName>
</protein>
<evidence type="ECO:0000313" key="1">
    <source>
        <dbReference type="EMBL" id="KKL57141.1"/>
    </source>
</evidence>
<sequence>MTDKTFREMTDDEIGRAFGRLAISCQFCNEPKAVFLEHVKKDFDCPYTVAISFSDANGAGQRMWMGMVCSPSTGKTISF</sequence>
<reference evidence="1" key="1">
    <citation type="journal article" date="2015" name="Nature">
        <title>Complex archaea that bridge the gap between prokaryotes and eukaryotes.</title>
        <authorList>
            <person name="Spang A."/>
            <person name="Saw J.H."/>
            <person name="Jorgensen S.L."/>
            <person name="Zaremba-Niedzwiedzka K."/>
            <person name="Martijn J."/>
            <person name="Lind A.E."/>
            <person name="van Eijk R."/>
            <person name="Schleper C."/>
            <person name="Guy L."/>
            <person name="Ettema T.J."/>
        </authorList>
    </citation>
    <scope>NUCLEOTIDE SEQUENCE</scope>
</reference>
<organism evidence="1">
    <name type="scientific">marine sediment metagenome</name>
    <dbReference type="NCBI Taxonomy" id="412755"/>
    <lineage>
        <taxon>unclassified sequences</taxon>
        <taxon>metagenomes</taxon>
        <taxon>ecological metagenomes</taxon>
    </lineage>
</organism>
<proteinExistence type="predicted"/>
<name>A0A0F9DTQ9_9ZZZZ</name>